<dbReference type="EMBL" id="JACRWE010000003">
    <property type="protein sequence ID" value="MBC5996577.1"/>
    <property type="molecule type" value="Genomic_DNA"/>
</dbReference>
<evidence type="ECO:0000313" key="3">
    <source>
        <dbReference type="Proteomes" id="UP000609849"/>
    </source>
</evidence>
<dbReference type="Pfam" id="PF12725">
    <property type="entry name" value="DUF3810"/>
    <property type="match status" value="1"/>
</dbReference>
<proteinExistence type="predicted"/>
<accession>A0ABR7JP78</accession>
<feature type="transmembrane region" description="Helical" evidence="1">
    <location>
        <begin position="59"/>
        <end position="80"/>
    </location>
</feature>
<keyword evidence="1" id="KW-0472">Membrane</keyword>
<keyword evidence="3" id="KW-1185">Reference proteome</keyword>
<evidence type="ECO:0000256" key="1">
    <source>
        <dbReference type="SAM" id="Phobius"/>
    </source>
</evidence>
<keyword evidence="1" id="KW-1133">Transmembrane helix</keyword>
<dbReference type="Proteomes" id="UP000609849">
    <property type="component" value="Unassembled WGS sequence"/>
</dbReference>
<comment type="caution">
    <text evidence="2">The sequence shown here is derived from an EMBL/GenBank/DDBJ whole genome shotgun (WGS) entry which is preliminary data.</text>
</comment>
<name>A0ABR7JP78_9FIRM</name>
<keyword evidence="1" id="KW-0812">Transmembrane</keyword>
<sequence length="371" mass="43121">MRKNKIIIFMLFPLSLLLNFLASKFPYFIETYYTQGINKITVQLLSKISSIFPFSIYEFAIYSVIIISIYYIIYSLYLLFKNKYKFKIHIVNSIINILSIFSITYSLFIILWGLNYNKLPLETILIDKYNKENNKSITKVEYNNEDLIELYKYLVDKTNETRKLVLEDNNNIMKLNSDYKDVIKRAHTGFDNISNIMPNLDGYYGNAKYILSSRLMCYTGITGIYFPFTGEANINKATPDFSIPSTTLHEMAHQRGYASEDEANFIAYLASINHSDVDFIYSGYRLALSHTSNALRNVDFESYKELSRNLSDDVINDIKSNNKFWSKYEGEINDLSDSFNNSYLKANGVKEGTESYGKMVNLLLTYYTLNK</sequence>
<feature type="transmembrane region" description="Helical" evidence="1">
    <location>
        <begin position="92"/>
        <end position="114"/>
    </location>
</feature>
<organism evidence="2 3">
    <name type="scientific">Romboutsia faecis</name>
    <dbReference type="NCBI Taxonomy" id="2764597"/>
    <lineage>
        <taxon>Bacteria</taxon>
        <taxon>Bacillati</taxon>
        <taxon>Bacillota</taxon>
        <taxon>Clostridia</taxon>
        <taxon>Peptostreptococcales</taxon>
        <taxon>Peptostreptococcaceae</taxon>
        <taxon>Romboutsia</taxon>
    </lineage>
</organism>
<dbReference type="InterPro" id="IPR024294">
    <property type="entry name" value="DUF3810"/>
</dbReference>
<gene>
    <name evidence="2" type="ORF">H8923_07380</name>
</gene>
<reference evidence="2 3" key="1">
    <citation type="submission" date="2020-08" db="EMBL/GenBank/DDBJ databases">
        <authorList>
            <person name="Liu C."/>
            <person name="Sun Q."/>
        </authorList>
    </citation>
    <scope>NUCLEOTIDE SEQUENCE [LARGE SCALE GENOMIC DNA]</scope>
    <source>
        <strain evidence="2 3">NSJ-18</strain>
    </source>
</reference>
<protein>
    <submittedName>
        <fullName evidence="2">DUF3810 domain-containing protein</fullName>
    </submittedName>
</protein>
<dbReference type="RefSeq" id="WP_153926110.1">
    <property type="nucleotide sequence ID" value="NZ_JACRWE010000003.1"/>
</dbReference>
<evidence type="ECO:0000313" key="2">
    <source>
        <dbReference type="EMBL" id="MBC5996577.1"/>
    </source>
</evidence>